<evidence type="ECO:0000256" key="1">
    <source>
        <dbReference type="SAM" id="Phobius"/>
    </source>
</evidence>
<feature type="transmembrane region" description="Helical" evidence="1">
    <location>
        <begin position="84"/>
        <end position="106"/>
    </location>
</feature>
<feature type="transmembrane region" description="Helical" evidence="1">
    <location>
        <begin position="20"/>
        <end position="37"/>
    </location>
</feature>
<dbReference type="AlphaFoldDB" id="A0A151NZE5"/>
<keyword evidence="1" id="KW-1133">Transmembrane helix</keyword>
<dbReference type="EMBL" id="AKHW03001472">
    <property type="protein sequence ID" value="KYO42261.1"/>
    <property type="molecule type" value="Genomic_DNA"/>
</dbReference>
<name>A0A151NZE5_ALLMI</name>
<sequence>MLLPVSTPFAWDVPRSAQAVVRVLSWGLASLLHVAVLTHTLYYLLVFSLVPGVALYEHVVPAVLRFLEALEPVADIFFQDVLRALGIVLASLLLPGSLFFFLKLVLLPLSYHLARLLF</sequence>
<comment type="caution">
    <text evidence="2">The sequence shown here is derived from an EMBL/GenBank/DDBJ whole genome shotgun (WGS) entry which is preliminary data.</text>
</comment>
<evidence type="ECO:0000313" key="2">
    <source>
        <dbReference type="EMBL" id="KYO42261.1"/>
    </source>
</evidence>
<accession>A0A151NZE5</accession>
<dbReference type="Proteomes" id="UP000050525">
    <property type="component" value="Unassembled WGS sequence"/>
</dbReference>
<reference evidence="2 3" key="1">
    <citation type="journal article" date="2012" name="Genome Biol.">
        <title>Sequencing three crocodilian genomes to illuminate the evolution of archosaurs and amniotes.</title>
        <authorList>
            <person name="St John J.A."/>
            <person name="Braun E.L."/>
            <person name="Isberg S.R."/>
            <person name="Miles L.G."/>
            <person name="Chong A.Y."/>
            <person name="Gongora J."/>
            <person name="Dalzell P."/>
            <person name="Moran C."/>
            <person name="Bed'hom B."/>
            <person name="Abzhanov A."/>
            <person name="Burgess S.C."/>
            <person name="Cooksey A.M."/>
            <person name="Castoe T.A."/>
            <person name="Crawford N.G."/>
            <person name="Densmore L.D."/>
            <person name="Drew J.C."/>
            <person name="Edwards S.V."/>
            <person name="Faircloth B.C."/>
            <person name="Fujita M.K."/>
            <person name="Greenwold M.J."/>
            <person name="Hoffmann F.G."/>
            <person name="Howard J.M."/>
            <person name="Iguchi T."/>
            <person name="Janes D.E."/>
            <person name="Khan S.Y."/>
            <person name="Kohno S."/>
            <person name="de Koning A.J."/>
            <person name="Lance S.L."/>
            <person name="McCarthy F.M."/>
            <person name="McCormack J.E."/>
            <person name="Merchant M.E."/>
            <person name="Peterson D.G."/>
            <person name="Pollock D.D."/>
            <person name="Pourmand N."/>
            <person name="Raney B.J."/>
            <person name="Roessler K.A."/>
            <person name="Sanford J.R."/>
            <person name="Sawyer R.H."/>
            <person name="Schmidt C.J."/>
            <person name="Triplett E.W."/>
            <person name="Tuberville T.D."/>
            <person name="Venegas-Anaya M."/>
            <person name="Howard J.T."/>
            <person name="Jarvis E.D."/>
            <person name="Guillette L.J.Jr."/>
            <person name="Glenn T.C."/>
            <person name="Green R.E."/>
            <person name="Ray D.A."/>
        </authorList>
    </citation>
    <scope>NUCLEOTIDE SEQUENCE [LARGE SCALE GENOMIC DNA]</scope>
    <source>
        <strain evidence="2">KSC_2009_1</strain>
    </source>
</reference>
<keyword evidence="1" id="KW-0812">Transmembrane</keyword>
<organism evidence="2 3">
    <name type="scientific">Alligator mississippiensis</name>
    <name type="common">American alligator</name>
    <dbReference type="NCBI Taxonomy" id="8496"/>
    <lineage>
        <taxon>Eukaryota</taxon>
        <taxon>Metazoa</taxon>
        <taxon>Chordata</taxon>
        <taxon>Craniata</taxon>
        <taxon>Vertebrata</taxon>
        <taxon>Euteleostomi</taxon>
        <taxon>Archelosauria</taxon>
        <taxon>Archosauria</taxon>
        <taxon>Crocodylia</taxon>
        <taxon>Alligatoridae</taxon>
        <taxon>Alligatorinae</taxon>
        <taxon>Alligator</taxon>
    </lineage>
</organism>
<evidence type="ECO:0000313" key="3">
    <source>
        <dbReference type="Proteomes" id="UP000050525"/>
    </source>
</evidence>
<feature type="transmembrane region" description="Helical" evidence="1">
    <location>
        <begin position="44"/>
        <end position="64"/>
    </location>
</feature>
<gene>
    <name evidence="2" type="ORF">Y1Q_0017158</name>
</gene>
<protein>
    <submittedName>
        <fullName evidence="2">Uncharacterized protein</fullName>
    </submittedName>
</protein>
<proteinExistence type="predicted"/>
<keyword evidence="1" id="KW-0472">Membrane</keyword>
<keyword evidence="3" id="KW-1185">Reference proteome</keyword>